<feature type="domain" description="Glycosyl transferase family 1" evidence="1">
    <location>
        <begin position="207"/>
        <end position="327"/>
    </location>
</feature>
<dbReference type="InterPro" id="IPR001296">
    <property type="entry name" value="Glyco_trans_1"/>
</dbReference>
<keyword evidence="3" id="KW-1185">Reference proteome</keyword>
<dbReference type="RefSeq" id="WP_268042883.1">
    <property type="nucleotide sequence ID" value="NZ_CP104064.1"/>
</dbReference>
<reference evidence="2" key="1">
    <citation type="submission" date="2022-08" db="EMBL/GenBank/DDBJ databases">
        <title>Alicyclobacillus dauci DSM2870, complete genome.</title>
        <authorList>
            <person name="Wang Q."/>
            <person name="Cai R."/>
            <person name="Wang Z."/>
        </authorList>
    </citation>
    <scope>NUCLEOTIDE SEQUENCE</scope>
    <source>
        <strain evidence="2">DSM 28700</strain>
    </source>
</reference>
<protein>
    <submittedName>
        <fullName evidence="2">Glycosyltransferase</fullName>
        <ecNumber evidence="2">2.4.-.-</ecNumber>
    </submittedName>
</protein>
<dbReference type="Proteomes" id="UP001164803">
    <property type="component" value="Chromosome"/>
</dbReference>
<dbReference type="EMBL" id="CP104064">
    <property type="protein sequence ID" value="WAH35600.1"/>
    <property type="molecule type" value="Genomic_DNA"/>
</dbReference>
<keyword evidence="2" id="KW-0808">Transferase</keyword>
<proteinExistence type="predicted"/>
<accession>A0ABY6Z0V0</accession>
<dbReference type="PANTHER" id="PTHR12526">
    <property type="entry name" value="GLYCOSYLTRANSFERASE"/>
    <property type="match status" value="1"/>
</dbReference>
<evidence type="ECO:0000259" key="1">
    <source>
        <dbReference type="Pfam" id="PF00534"/>
    </source>
</evidence>
<dbReference type="GO" id="GO:0016757">
    <property type="term" value="F:glycosyltransferase activity"/>
    <property type="evidence" value="ECO:0007669"/>
    <property type="project" value="UniProtKB-KW"/>
</dbReference>
<keyword evidence="2" id="KW-0328">Glycosyltransferase</keyword>
<dbReference type="SUPFAM" id="SSF53756">
    <property type="entry name" value="UDP-Glycosyltransferase/glycogen phosphorylase"/>
    <property type="match status" value="1"/>
</dbReference>
<dbReference type="Pfam" id="PF00534">
    <property type="entry name" value="Glycos_transf_1"/>
    <property type="match status" value="1"/>
</dbReference>
<evidence type="ECO:0000313" key="2">
    <source>
        <dbReference type="EMBL" id="WAH35600.1"/>
    </source>
</evidence>
<organism evidence="2 3">
    <name type="scientific">Alicyclobacillus dauci</name>
    <dbReference type="NCBI Taxonomy" id="1475485"/>
    <lineage>
        <taxon>Bacteria</taxon>
        <taxon>Bacillati</taxon>
        <taxon>Bacillota</taxon>
        <taxon>Bacilli</taxon>
        <taxon>Bacillales</taxon>
        <taxon>Alicyclobacillaceae</taxon>
        <taxon>Alicyclobacillus</taxon>
    </lineage>
</organism>
<evidence type="ECO:0000313" key="3">
    <source>
        <dbReference type="Proteomes" id="UP001164803"/>
    </source>
</evidence>
<sequence>MIKHWLTIGMSSFSTPGFQDTSRLMTSAFEGQVAYVEPPKPFSSWRRLNGRLTRWESDHSANWNVFTPPLPIPRKVDPLSMAYKRQTSNLANALSELWGDNWRSSTVCYITNWTPFQQRLIERLDPTYLVFDCVDDILSFPYDWDRDAVVSAWRKLASSSVKVLAVSPKLRHDMETLLDVPIDHSPNGVDATGFMKPSGIPPADVREEGRIKVGFAGTLNHWIDFDSMIQLATEYPDITLYLMGRQGNFRDEAHKQAFHRLTSLDNVKYLGAIPYPDLPSYLHAMDVLLLPRTPGPASVASSPLKLYEYLAVGKPIVTYGVPIPPDMESFVYSARDQSALVEPFRDAVAEATGRSQSLHERRQSYALANTWSHRMKRVLEGIE</sequence>
<dbReference type="Gene3D" id="3.40.50.2000">
    <property type="entry name" value="Glycogen Phosphorylase B"/>
    <property type="match status" value="1"/>
</dbReference>
<gene>
    <name evidence="2" type="ORF">NZD86_15120</name>
</gene>
<name>A0ABY6Z0V0_9BACL</name>
<dbReference type="PANTHER" id="PTHR12526:SF622">
    <property type="entry name" value="GLYCOSYLTRANSFERASE (GROUP I)"/>
    <property type="match status" value="1"/>
</dbReference>
<dbReference type="EC" id="2.4.-.-" evidence="2"/>